<comment type="caution">
    <text evidence="2">The sequence shown here is derived from an EMBL/GenBank/DDBJ whole genome shotgun (WGS) entry which is preliminary data.</text>
</comment>
<proteinExistence type="predicted"/>
<dbReference type="AlphaFoldDB" id="A0A392UH45"/>
<accession>A0A392UH45</accession>
<keyword evidence="3" id="KW-1185">Reference proteome</keyword>
<organism evidence="2 3">
    <name type="scientific">Trifolium medium</name>
    <dbReference type="NCBI Taxonomy" id="97028"/>
    <lineage>
        <taxon>Eukaryota</taxon>
        <taxon>Viridiplantae</taxon>
        <taxon>Streptophyta</taxon>
        <taxon>Embryophyta</taxon>
        <taxon>Tracheophyta</taxon>
        <taxon>Spermatophyta</taxon>
        <taxon>Magnoliopsida</taxon>
        <taxon>eudicotyledons</taxon>
        <taxon>Gunneridae</taxon>
        <taxon>Pentapetalae</taxon>
        <taxon>rosids</taxon>
        <taxon>fabids</taxon>
        <taxon>Fabales</taxon>
        <taxon>Fabaceae</taxon>
        <taxon>Papilionoideae</taxon>
        <taxon>50 kb inversion clade</taxon>
        <taxon>NPAAA clade</taxon>
        <taxon>Hologalegina</taxon>
        <taxon>IRL clade</taxon>
        <taxon>Trifolieae</taxon>
        <taxon>Trifolium</taxon>
    </lineage>
</organism>
<sequence>GKDDSTHVVEEEGYGHGETLMVSSRELEESGTQDSGDARDGG</sequence>
<dbReference type="EMBL" id="LXQA010827201">
    <property type="protein sequence ID" value="MCI72881.1"/>
    <property type="molecule type" value="Genomic_DNA"/>
</dbReference>
<name>A0A392UH45_9FABA</name>
<feature type="compositionally biased region" description="Basic and acidic residues" evidence="1">
    <location>
        <begin position="1"/>
        <end position="15"/>
    </location>
</feature>
<feature type="non-terminal residue" evidence="2">
    <location>
        <position position="1"/>
    </location>
</feature>
<feature type="region of interest" description="Disordered" evidence="1">
    <location>
        <begin position="1"/>
        <end position="42"/>
    </location>
</feature>
<evidence type="ECO:0000313" key="2">
    <source>
        <dbReference type="EMBL" id="MCI72881.1"/>
    </source>
</evidence>
<dbReference type="Proteomes" id="UP000265520">
    <property type="component" value="Unassembled WGS sequence"/>
</dbReference>
<evidence type="ECO:0000313" key="3">
    <source>
        <dbReference type="Proteomes" id="UP000265520"/>
    </source>
</evidence>
<reference evidence="2 3" key="1">
    <citation type="journal article" date="2018" name="Front. Plant Sci.">
        <title>Red Clover (Trifolium pratense) and Zigzag Clover (T. medium) - A Picture of Genomic Similarities and Differences.</title>
        <authorList>
            <person name="Dluhosova J."/>
            <person name="Istvanek J."/>
            <person name="Nedelnik J."/>
            <person name="Repkova J."/>
        </authorList>
    </citation>
    <scope>NUCLEOTIDE SEQUENCE [LARGE SCALE GENOMIC DNA]</scope>
    <source>
        <strain evidence="3">cv. 10/8</strain>
        <tissue evidence="2">Leaf</tissue>
    </source>
</reference>
<evidence type="ECO:0000256" key="1">
    <source>
        <dbReference type="SAM" id="MobiDB-lite"/>
    </source>
</evidence>
<protein>
    <submittedName>
        <fullName evidence="2">Uncharacterized protein</fullName>
    </submittedName>
</protein>